<reference evidence="2" key="1">
    <citation type="submission" date="2021-01" db="EMBL/GenBank/DDBJ databases">
        <authorList>
            <person name="Corre E."/>
            <person name="Pelletier E."/>
            <person name="Niang G."/>
            <person name="Scheremetjew M."/>
            <person name="Finn R."/>
            <person name="Kale V."/>
            <person name="Holt S."/>
            <person name="Cochrane G."/>
            <person name="Meng A."/>
            <person name="Brown T."/>
            <person name="Cohen L."/>
        </authorList>
    </citation>
    <scope>NUCLEOTIDE SEQUENCE</scope>
    <source>
        <strain evidence="2">CCMP1320</strain>
    </source>
</reference>
<name>A0A7S3R210_DUNTE</name>
<feature type="compositionally biased region" description="Polar residues" evidence="1">
    <location>
        <begin position="112"/>
        <end position="122"/>
    </location>
</feature>
<evidence type="ECO:0000313" key="2">
    <source>
        <dbReference type="EMBL" id="CAE0500224.1"/>
    </source>
</evidence>
<protein>
    <submittedName>
        <fullName evidence="2">Uncharacterized protein</fullName>
    </submittedName>
</protein>
<feature type="region of interest" description="Disordered" evidence="1">
    <location>
        <begin position="36"/>
        <end position="61"/>
    </location>
</feature>
<sequence length="122" mass="13884">MWVVKEGKIKEVKVEGAREEHGGWVEDWKAMADLKGGRQGVEEKQGWTEKRAEEETRVVEEGKEGKVVGAREGHGGWVEERAEEKEWVAEEGKVEGGKVGRVDQLWQPFPPNFQTWSPETAR</sequence>
<feature type="region of interest" description="Disordered" evidence="1">
    <location>
        <begin position="103"/>
        <end position="122"/>
    </location>
</feature>
<proteinExistence type="predicted"/>
<organism evidence="2">
    <name type="scientific">Dunaliella tertiolecta</name>
    <name type="common">Green alga</name>
    <dbReference type="NCBI Taxonomy" id="3047"/>
    <lineage>
        <taxon>Eukaryota</taxon>
        <taxon>Viridiplantae</taxon>
        <taxon>Chlorophyta</taxon>
        <taxon>core chlorophytes</taxon>
        <taxon>Chlorophyceae</taxon>
        <taxon>CS clade</taxon>
        <taxon>Chlamydomonadales</taxon>
        <taxon>Dunaliellaceae</taxon>
        <taxon>Dunaliella</taxon>
    </lineage>
</organism>
<gene>
    <name evidence="2" type="ORF">DTER00134_LOCUS15297</name>
</gene>
<evidence type="ECO:0000256" key="1">
    <source>
        <dbReference type="SAM" id="MobiDB-lite"/>
    </source>
</evidence>
<accession>A0A7S3R210</accession>
<dbReference type="AlphaFoldDB" id="A0A7S3R210"/>
<dbReference type="EMBL" id="HBIP01025406">
    <property type="protein sequence ID" value="CAE0500224.1"/>
    <property type="molecule type" value="Transcribed_RNA"/>
</dbReference>